<gene>
    <name evidence="2" type="ORF">METZ01_LOCUS197531</name>
</gene>
<protein>
    <submittedName>
        <fullName evidence="2">Uncharacterized protein</fullName>
    </submittedName>
</protein>
<dbReference type="AlphaFoldDB" id="A0A382E482"/>
<sequence>MYTATSGGLDPERSMAKQLGEGNAPHLEAGSLEELAAGLQLMVFESGIHGIVITGIM</sequence>
<dbReference type="EMBL" id="UINC01042275">
    <property type="protein sequence ID" value="SVB44677.1"/>
    <property type="molecule type" value="Genomic_DNA"/>
</dbReference>
<feature type="region of interest" description="Disordered" evidence="1">
    <location>
        <begin position="1"/>
        <end position="22"/>
    </location>
</feature>
<accession>A0A382E482</accession>
<evidence type="ECO:0000256" key="1">
    <source>
        <dbReference type="SAM" id="MobiDB-lite"/>
    </source>
</evidence>
<proteinExistence type="predicted"/>
<evidence type="ECO:0000313" key="2">
    <source>
        <dbReference type="EMBL" id="SVB44677.1"/>
    </source>
</evidence>
<name>A0A382E482_9ZZZZ</name>
<reference evidence="2" key="1">
    <citation type="submission" date="2018-05" db="EMBL/GenBank/DDBJ databases">
        <authorList>
            <person name="Lanie J.A."/>
            <person name="Ng W.-L."/>
            <person name="Kazmierczak K.M."/>
            <person name="Andrzejewski T.M."/>
            <person name="Davidsen T.M."/>
            <person name="Wayne K.J."/>
            <person name="Tettelin H."/>
            <person name="Glass J.I."/>
            <person name="Rusch D."/>
            <person name="Podicherti R."/>
            <person name="Tsui H.-C.T."/>
            <person name="Winkler M.E."/>
        </authorList>
    </citation>
    <scope>NUCLEOTIDE SEQUENCE</scope>
</reference>
<organism evidence="2">
    <name type="scientific">marine metagenome</name>
    <dbReference type="NCBI Taxonomy" id="408172"/>
    <lineage>
        <taxon>unclassified sequences</taxon>
        <taxon>metagenomes</taxon>
        <taxon>ecological metagenomes</taxon>
    </lineage>
</organism>